<feature type="signal peptide" evidence="7">
    <location>
        <begin position="1"/>
        <end position="31"/>
    </location>
</feature>
<keyword evidence="2 6" id="KW-0812">Transmembrane</keyword>
<evidence type="ECO:0000313" key="10">
    <source>
        <dbReference type="Proteomes" id="UP000198211"/>
    </source>
</evidence>
<evidence type="ECO:0000313" key="9">
    <source>
        <dbReference type="EMBL" id="OWY90499.1"/>
    </source>
</evidence>
<dbReference type="EMBL" id="NBNE01022775">
    <property type="protein sequence ID" value="OWY90499.1"/>
    <property type="molecule type" value="Genomic_DNA"/>
</dbReference>
<feature type="transmembrane region" description="Helical" evidence="6">
    <location>
        <begin position="189"/>
        <end position="208"/>
    </location>
</feature>
<keyword evidence="4 6" id="KW-0472">Membrane</keyword>
<gene>
    <name evidence="9" type="ORF">PHMEG_00041351</name>
</gene>
<evidence type="ECO:0000256" key="2">
    <source>
        <dbReference type="ARBA" id="ARBA00022692"/>
    </source>
</evidence>
<dbReference type="InterPro" id="IPR038770">
    <property type="entry name" value="Na+/solute_symporter_sf"/>
</dbReference>
<feature type="domain" description="Cation/H+ exchanger transmembrane" evidence="8">
    <location>
        <begin position="85"/>
        <end position="221"/>
    </location>
</feature>
<feature type="transmembrane region" description="Helical" evidence="6">
    <location>
        <begin position="97"/>
        <end position="119"/>
    </location>
</feature>
<dbReference type="PANTHER" id="PTHR43021:SF2">
    <property type="entry name" value="CATION_H+ EXCHANGER DOMAIN-CONTAINING PROTEIN"/>
    <property type="match status" value="1"/>
</dbReference>
<evidence type="ECO:0000256" key="1">
    <source>
        <dbReference type="ARBA" id="ARBA00004141"/>
    </source>
</evidence>
<feature type="transmembrane region" description="Helical" evidence="6">
    <location>
        <begin position="246"/>
        <end position="270"/>
    </location>
</feature>
<dbReference type="PANTHER" id="PTHR43021">
    <property type="entry name" value="NA(+)/H(+) ANTIPORTER-RELATED"/>
    <property type="match status" value="1"/>
</dbReference>
<proteinExistence type="predicted"/>
<evidence type="ECO:0000256" key="4">
    <source>
        <dbReference type="ARBA" id="ARBA00023136"/>
    </source>
</evidence>
<evidence type="ECO:0000256" key="3">
    <source>
        <dbReference type="ARBA" id="ARBA00022989"/>
    </source>
</evidence>
<evidence type="ECO:0000256" key="5">
    <source>
        <dbReference type="SAM" id="MobiDB-lite"/>
    </source>
</evidence>
<dbReference type="Gene3D" id="1.20.1530.20">
    <property type="match status" value="1"/>
</dbReference>
<feature type="transmembrane region" description="Helical" evidence="6">
    <location>
        <begin position="155"/>
        <end position="177"/>
    </location>
</feature>
<comment type="caution">
    <text evidence="9">The sequence shown here is derived from an EMBL/GenBank/DDBJ whole genome shotgun (WGS) entry which is preliminary data.</text>
</comment>
<dbReference type="Pfam" id="PF00999">
    <property type="entry name" value="Na_H_Exchanger"/>
    <property type="match status" value="1"/>
</dbReference>
<evidence type="ECO:0000259" key="8">
    <source>
        <dbReference type="Pfam" id="PF00999"/>
    </source>
</evidence>
<dbReference type="GO" id="GO:0016020">
    <property type="term" value="C:membrane"/>
    <property type="evidence" value="ECO:0007669"/>
    <property type="project" value="UniProtKB-SubCell"/>
</dbReference>
<dbReference type="GO" id="GO:1902600">
    <property type="term" value="P:proton transmembrane transport"/>
    <property type="evidence" value="ECO:0007669"/>
    <property type="project" value="InterPro"/>
</dbReference>
<protein>
    <recommendedName>
        <fullName evidence="8">Cation/H+ exchanger transmembrane domain-containing protein</fullName>
    </recommendedName>
</protein>
<comment type="subcellular location">
    <subcellularLocation>
        <location evidence="1">Membrane</location>
        <topology evidence="1">Multi-pass membrane protein</topology>
    </subcellularLocation>
</comment>
<feature type="chain" id="PRO_5012330161" description="Cation/H+ exchanger transmembrane domain-containing protein" evidence="7">
    <location>
        <begin position="32"/>
        <end position="307"/>
    </location>
</feature>
<accession>A0A225UEG0</accession>
<dbReference type="InterPro" id="IPR006153">
    <property type="entry name" value="Cation/H_exchanger_TM"/>
</dbReference>
<feature type="region of interest" description="Disordered" evidence="5">
    <location>
        <begin position="278"/>
        <end position="307"/>
    </location>
</feature>
<feature type="transmembrane region" description="Helical" evidence="6">
    <location>
        <begin position="125"/>
        <end position="143"/>
    </location>
</feature>
<feature type="transmembrane region" description="Helical" evidence="6">
    <location>
        <begin position="71"/>
        <end position="90"/>
    </location>
</feature>
<keyword evidence="10" id="KW-1185">Reference proteome</keyword>
<feature type="non-terminal residue" evidence="9">
    <location>
        <position position="307"/>
    </location>
</feature>
<dbReference type="STRING" id="4795.A0A225UEG0"/>
<keyword evidence="3 6" id="KW-1133">Transmembrane helix</keyword>
<keyword evidence="7" id="KW-0732">Signal</keyword>
<dbReference type="OrthoDB" id="119067at2759"/>
<evidence type="ECO:0000256" key="7">
    <source>
        <dbReference type="SAM" id="SignalP"/>
    </source>
</evidence>
<organism evidence="9 10">
    <name type="scientific">Phytophthora megakarya</name>
    <dbReference type="NCBI Taxonomy" id="4795"/>
    <lineage>
        <taxon>Eukaryota</taxon>
        <taxon>Sar</taxon>
        <taxon>Stramenopiles</taxon>
        <taxon>Oomycota</taxon>
        <taxon>Peronosporomycetes</taxon>
        <taxon>Peronosporales</taxon>
        <taxon>Peronosporaceae</taxon>
        <taxon>Phytophthora</taxon>
    </lineage>
</organism>
<sequence>MRACTRRLHSTRHLNALVLFVVAAYLHVVSGQSTLREDNHDGDIVRRLSGDAGDPDKTVPFNSWSNTVDTLRYGLAFVIVLVAAHPLGLFFPKFFKLPLITGYLVIGIIAGPFVANLLTEGLVNMLSNYVSALALSFISFQAGQEIYLPELRPQLKAIFILLSTLYVTAMVILTSVHLLVESAFFYDDLALSCQVGIALMFGSISVLGSPATVMAIKIELNSSFSISRIICSIYCAELDVSVGNLMFTLSIVMSNILLGVILAGLTFMIFQIPGGEHHEHHDANENGRSSNSPHYDQMKGTPASMDN</sequence>
<reference evidence="10" key="1">
    <citation type="submission" date="2017-03" db="EMBL/GenBank/DDBJ databases">
        <title>Phytopthora megakarya and P. palmivora, two closely related causual agents of cacao black pod achieved similar genome size and gene model numbers by different mechanisms.</title>
        <authorList>
            <person name="Ali S."/>
            <person name="Shao J."/>
            <person name="Larry D.J."/>
            <person name="Kronmiller B."/>
            <person name="Shen D."/>
            <person name="Strem M.D."/>
            <person name="Melnick R.L."/>
            <person name="Guiltinan M.J."/>
            <person name="Tyler B.M."/>
            <person name="Meinhardt L.W."/>
            <person name="Bailey B.A."/>
        </authorList>
    </citation>
    <scope>NUCLEOTIDE SEQUENCE [LARGE SCALE GENOMIC DNA]</scope>
    <source>
        <strain evidence="10">zdho120</strain>
    </source>
</reference>
<dbReference type="Proteomes" id="UP000198211">
    <property type="component" value="Unassembled WGS sequence"/>
</dbReference>
<dbReference type="AlphaFoldDB" id="A0A225UEG0"/>
<name>A0A225UEG0_9STRA</name>
<evidence type="ECO:0000256" key="6">
    <source>
        <dbReference type="SAM" id="Phobius"/>
    </source>
</evidence>
<dbReference type="GO" id="GO:0015297">
    <property type="term" value="F:antiporter activity"/>
    <property type="evidence" value="ECO:0007669"/>
    <property type="project" value="InterPro"/>
</dbReference>